<evidence type="ECO:0000313" key="2">
    <source>
        <dbReference type="EMBL" id="GGN32297.1"/>
    </source>
</evidence>
<dbReference type="Proteomes" id="UP000645517">
    <property type="component" value="Unassembled WGS sequence"/>
</dbReference>
<dbReference type="RefSeq" id="WP_189054412.1">
    <property type="nucleotide sequence ID" value="NZ_BMOR01000002.1"/>
</dbReference>
<name>A0ABQ2IZD9_9DEIO</name>
<gene>
    <name evidence="2" type="ORF">GCM10010842_08860</name>
</gene>
<evidence type="ECO:0000313" key="3">
    <source>
        <dbReference type="Proteomes" id="UP000645517"/>
    </source>
</evidence>
<feature type="coiled-coil region" evidence="1">
    <location>
        <begin position="39"/>
        <end position="66"/>
    </location>
</feature>
<evidence type="ECO:0000256" key="1">
    <source>
        <dbReference type="SAM" id="Coils"/>
    </source>
</evidence>
<keyword evidence="1" id="KW-0175">Coiled coil</keyword>
<comment type="caution">
    <text evidence="2">The sequence shown here is derived from an EMBL/GenBank/DDBJ whole genome shotgun (WGS) entry which is preliminary data.</text>
</comment>
<reference evidence="3" key="1">
    <citation type="journal article" date="2019" name="Int. J. Syst. Evol. Microbiol.">
        <title>The Global Catalogue of Microorganisms (GCM) 10K type strain sequencing project: providing services to taxonomists for standard genome sequencing and annotation.</title>
        <authorList>
            <consortium name="The Broad Institute Genomics Platform"/>
            <consortium name="The Broad Institute Genome Sequencing Center for Infectious Disease"/>
            <person name="Wu L."/>
            <person name="Ma J."/>
        </authorList>
    </citation>
    <scope>NUCLEOTIDE SEQUENCE [LARGE SCALE GENOMIC DNA]</scope>
    <source>
        <strain evidence="3">JCM 16918</strain>
    </source>
</reference>
<accession>A0ABQ2IZD9</accession>
<sequence length="139" mass="15253">MGKYRVKYASHGGQLTGKLPGDEVEVRGDEEKQLLDLGLIESEEDYQQRQEAKAQAEAEAQQVGSELDMVTLSSIVSTERVAELIEEEEDRVLEKHATKGNGGWYEFTAAGKDGKPVKVQGRDKAIEHLAGLLGEGDRP</sequence>
<keyword evidence="3" id="KW-1185">Reference proteome</keyword>
<protein>
    <submittedName>
        <fullName evidence="2">Uncharacterized protein</fullName>
    </submittedName>
</protein>
<dbReference type="EMBL" id="BMOR01000002">
    <property type="protein sequence ID" value="GGN32297.1"/>
    <property type="molecule type" value="Genomic_DNA"/>
</dbReference>
<proteinExistence type="predicted"/>
<organism evidence="2 3">
    <name type="scientific">Deinococcus daejeonensis</name>
    <dbReference type="NCBI Taxonomy" id="1007098"/>
    <lineage>
        <taxon>Bacteria</taxon>
        <taxon>Thermotogati</taxon>
        <taxon>Deinococcota</taxon>
        <taxon>Deinococci</taxon>
        <taxon>Deinococcales</taxon>
        <taxon>Deinococcaceae</taxon>
        <taxon>Deinococcus</taxon>
    </lineage>
</organism>